<evidence type="ECO:0000256" key="2">
    <source>
        <dbReference type="ARBA" id="ARBA00022617"/>
    </source>
</evidence>
<reference evidence="7" key="1">
    <citation type="submission" date="2023-03" db="EMBL/GenBank/DDBJ databases">
        <authorList>
            <person name="Julca I."/>
        </authorList>
    </citation>
    <scope>NUCLEOTIDE SEQUENCE</scope>
</reference>
<dbReference type="SUPFAM" id="SSF48264">
    <property type="entry name" value="Cytochrome P450"/>
    <property type="match status" value="1"/>
</dbReference>
<proteinExistence type="inferred from homology"/>
<keyword evidence="2" id="KW-0349">Heme</keyword>
<keyword evidence="3" id="KW-0479">Metal-binding</keyword>
<protein>
    <submittedName>
        <fullName evidence="7">OLC1v1025765C1</fullName>
    </submittedName>
</protein>
<keyword evidence="5" id="KW-0503">Monooxygenase</keyword>
<comment type="similarity">
    <text evidence="1">Belongs to the cytochrome P450 family.</text>
</comment>
<keyword evidence="8" id="KW-1185">Reference proteome</keyword>
<evidence type="ECO:0000256" key="1">
    <source>
        <dbReference type="ARBA" id="ARBA00010617"/>
    </source>
</evidence>
<evidence type="ECO:0000313" key="7">
    <source>
        <dbReference type="EMBL" id="CAI9090888.1"/>
    </source>
</evidence>
<dbReference type="GO" id="GO:0016705">
    <property type="term" value="F:oxidoreductase activity, acting on paired donors, with incorporation or reduction of molecular oxygen"/>
    <property type="evidence" value="ECO:0007669"/>
    <property type="project" value="InterPro"/>
</dbReference>
<keyword evidence="6" id="KW-1133">Transmembrane helix</keyword>
<evidence type="ECO:0000313" key="8">
    <source>
        <dbReference type="Proteomes" id="UP001161247"/>
    </source>
</evidence>
<evidence type="ECO:0000256" key="3">
    <source>
        <dbReference type="ARBA" id="ARBA00022723"/>
    </source>
</evidence>
<name>A0AAV1C6Y4_OLDCO</name>
<evidence type="ECO:0000256" key="6">
    <source>
        <dbReference type="SAM" id="Phobius"/>
    </source>
</evidence>
<keyword evidence="6" id="KW-0812">Transmembrane</keyword>
<keyword evidence="5" id="KW-0560">Oxidoreductase</keyword>
<dbReference type="Gene3D" id="1.10.630.10">
    <property type="entry name" value="Cytochrome P450"/>
    <property type="match status" value="1"/>
</dbReference>
<accession>A0AAV1C6Y4</accession>
<dbReference type="GO" id="GO:0004497">
    <property type="term" value="F:monooxygenase activity"/>
    <property type="evidence" value="ECO:0007669"/>
    <property type="project" value="UniProtKB-KW"/>
</dbReference>
<dbReference type="AlphaFoldDB" id="A0AAV1C6Y4"/>
<feature type="transmembrane region" description="Helical" evidence="6">
    <location>
        <begin position="6"/>
        <end position="25"/>
    </location>
</feature>
<keyword evidence="4" id="KW-0408">Iron</keyword>
<evidence type="ECO:0000256" key="5">
    <source>
        <dbReference type="ARBA" id="ARBA00023033"/>
    </source>
</evidence>
<dbReference type="PANTHER" id="PTHR47950:SF13">
    <property type="entry name" value="CYTOCHROME P450, FAMILY 76, SUBFAMILY G, POLYPEPTIDE 1"/>
    <property type="match status" value="1"/>
</dbReference>
<dbReference type="Proteomes" id="UP001161247">
    <property type="component" value="Chromosome 1"/>
</dbReference>
<evidence type="ECO:0000256" key="4">
    <source>
        <dbReference type="ARBA" id="ARBA00023004"/>
    </source>
</evidence>
<dbReference type="Pfam" id="PF00067">
    <property type="entry name" value="p450"/>
    <property type="match status" value="1"/>
</dbReference>
<dbReference type="GO" id="GO:0005506">
    <property type="term" value="F:iron ion binding"/>
    <property type="evidence" value="ECO:0007669"/>
    <property type="project" value="InterPro"/>
</dbReference>
<sequence length="307" mass="34783">MGSEIITMFIMLALGFFFLLSWEIMDKKRSRRMSEMPPGPRRWPVVGSIFQLMITKSPAHHTFTEMAGKHGPIMTIWLGSMCTVVISSADAAREMFKNHDAVLAGRKLCHAMEGGDLGNDGSIITAQYGPRWRVLKRLQDGVFCHRRHGGVAGASGTRAVDVGRLFFLMAFNLLGNLMFSKDLLLDPDSETADARFFNHATKVTELFGQPNVADYFPTLKWFDIDPQGLRRKARFHVNAALEIAGLYLRERMMNIESHDHEGRRKGDYLDVLLRYQNDNMEGPLAFSSNTINLNDHCKKNFLKIKTL</sequence>
<keyword evidence="6" id="KW-0472">Membrane</keyword>
<organism evidence="7 8">
    <name type="scientific">Oldenlandia corymbosa var. corymbosa</name>
    <dbReference type="NCBI Taxonomy" id="529605"/>
    <lineage>
        <taxon>Eukaryota</taxon>
        <taxon>Viridiplantae</taxon>
        <taxon>Streptophyta</taxon>
        <taxon>Embryophyta</taxon>
        <taxon>Tracheophyta</taxon>
        <taxon>Spermatophyta</taxon>
        <taxon>Magnoliopsida</taxon>
        <taxon>eudicotyledons</taxon>
        <taxon>Gunneridae</taxon>
        <taxon>Pentapetalae</taxon>
        <taxon>asterids</taxon>
        <taxon>lamiids</taxon>
        <taxon>Gentianales</taxon>
        <taxon>Rubiaceae</taxon>
        <taxon>Rubioideae</taxon>
        <taxon>Spermacoceae</taxon>
        <taxon>Hedyotis-Oldenlandia complex</taxon>
        <taxon>Oldenlandia</taxon>
    </lineage>
</organism>
<dbReference type="InterPro" id="IPR001128">
    <property type="entry name" value="Cyt_P450"/>
</dbReference>
<dbReference type="GO" id="GO:0020037">
    <property type="term" value="F:heme binding"/>
    <property type="evidence" value="ECO:0007669"/>
    <property type="project" value="InterPro"/>
</dbReference>
<dbReference type="PANTHER" id="PTHR47950">
    <property type="entry name" value="CYTOCHROME P450, FAMILY 76, SUBFAMILY C, POLYPEPTIDE 5-RELATED"/>
    <property type="match status" value="1"/>
</dbReference>
<dbReference type="InterPro" id="IPR036396">
    <property type="entry name" value="Cyt_P450_sf"/>
</dbReference>
<gene>
    <name evidence="7" type="ORF">OLC1_LOCUS2943</name>
</gene>
<dbReference type="EMBL" id="OX459118">
    <property type="protein sequence ID" value="CAI9090888.1"/>
    <property type="molecule type" value="Genomic_DNA"/>
</dbReference>